<dbReference type="Proteomes" id="UP000555103">
    <property type="component" value="Unassembled WGS sequence"/>
</dbReference>
<accession>A0A840CUF5</accession>
<feature type="domain" description="Phage shock protein PspC N-terminal" evidence="7">
    <location>
        <begin position="109"/>
        <end position="165"/>
    </location>
</feature>
<feature type="transmembrane region" description="Helical" evidence="6">
    <location>
        <begin position="140"/>
        <end position="163"/>
    </location>
</feature>
<evidence type="ECO:0000256" key="6">
    <source>
        <dbReference type="SAM" id="Phobius"/>
    </source>
</evidence>
<keyword evidence="9" id="KW-1185">Reference proteome</keyword>
<dbReference type="AlphaFoldDB" id="A0A840CUF5"/>
<dbReference type="InterPro" id="IPR052027">
    <property type="entry name" value="PspC"/>
</dbReference>
<name>A0A840CUF5_9BACT</name>
<comment type="subcellular location">
    <subcellularLocation>
        <location evidence="1">Cell membrane</location>
        <topology evidence="1">Single-pass membrane protein</topology>
    </subcellularLocation>
</comment>
<dbReference type="PANTHER" id="PTHR33885">
    <property type="entry name" value="PHAGE SHOCK PROTEIN C"/>
    <property type="match status" value="1"/>
</dbReference>
<reference evidence="8 9" key="1">
    <citation type="submission" date="2020-08" db="EMBL/GenBank/DDBJ databases">
        <title>Genomic Encyclopedia of Type Strains, Phase IV (KMG-IV): sequencing the most valuable type-strain genomes for metagenomic binning, comparative biology and taxonomic classification.</title>
        <authorList>
            <person name="Goeker M."/>
        </authorList>
    </citation>
    <scope>NUCLEOTIDE SEQUENCE [LARGE SCALE GENOMIC DNA]</scope>
    <source>
        <strain evidence="8 9">DSM 104969</strain>
    </source>
</reference>
<protein>
    <submittedName>
        <fullName evidence="8">Phage shock protein PspC (Stress-responsive transcriptional regulator)</fullName>
    </submittedName>
</protein>
<gene>
    <name evidence="8" type="ORF">GGR21_002023</name>
</gene>
<proteinExistence type="predicted"/>
<dbReference type="GO" id="GO:0005886">
    <property type="term" value="C:plasma membrane"/>
    <property type="evidence" value="ECO:0007669"/>
    <property type="project" value="UniProtKB-SubCell"/>
</dbReference>
<dbReference type="RefSeq" id="WP_183307034.1">
    <property type="nucleotide sequence ID" value="NZ_JACIEP010000006.1"/>
</dbReference>
<evidence type="ECO:0000256" key="5">
    <source>
        <dbReference type="ARBA" id="ARBA00023136"/>
    </source>
</evidence>
<dbReference type="Pfam" id="PF04024">
    <property type="entry name" value="PspC"/>
    <property type="match status" value="1"/>
</dbReference>
<dbReference type="InterPro" id="IPR007168">
    <property type="entry name" value="Phageshock_PspC_N"/>
</dbReference>
<keyword evidence="4 6" id="KW-1133">Transmembrane helix</keyword>
<evidence type="ECO:0000256" key="4">
    <source>
        <dbReference type="ARBA" id="ARBA00022989"/>
    </source>
</evidence>
<evidence type="ECO:0000259" key="7">
    <source>
        <dbReference type="Pfam" id="PF04024"/>
    </source>
</evidence>
<dbReference type="PANTHER" id="PTHR33885:SF3">
    <property type="entry name" value="PHAGE SHOCK PROTEIN C"/>
    <property type="match status" value="1"/>
</dbReference>
<evidence type="ECO:0000313" key="8">
    <source>
        <dbReference type="EMBL" id="MBB4036122.1"/>
    </source>
</evidence>
<comment type="caution">
    <text evidence="8">The sequence shown here is derived from an EMBL/GenBank/DDBJ whole genome shotgun (WGS) entry which is preliminary data.</text>
</comment>
<keyword evidence="3 6" id="KW-0812">Transmembrane</keyword>
<dbReference type="EMBL" id="JACIEP010000006">
    <property type="protein sequence ID" value="MBB4036122.1"/>
    <property type="molecule type" value="Genomic_DNA"/>
</dbReference>
<evidence type="ECO:0000256" key="3">
    <source>
        <dbReference type="ARBA" id="ARBA00022692"/>
    </source>
</evidence>
<evidence type="ECO:0000256" key="2">
    <source>
        <dbReference type="ARBA" id="ARBA00022475"/>
    </source>
</evidence>
<organism evidence="8 9">
    <name type="scientific">Dysgonomonas hofstadii</name>
    <dbReference type="NCBI Taxonomy" id="637886"/>
    <lineage>
        <taxon>Bacteria</taxon>
        <taxon>Pseudomonadati</taxon>
        <taxon>Bacteroidota</taxon>
        <taxon>Bacteroidia</taxon>
        <taxon>Bacteroidales</taxon>
        <taxon>Dysgonomonadaceae</taxon>
        <taxon>Dysgonomonas</taxon>
    </lineage>
</organism>
<evidence type="ECO:0000256" key="1">
    <source>
        <dbReference type="ARBA" id="ARBA00004162"/>
    </source>
</evidence>
<evidence type="ECO:0000313" key="9">
    <source>
        <dbReference type="Proteomes" id="UP000555103"/>
    </source>
</evidence>
<keyword evidence="2" id="KW-1003">Cell membrane</keyword>
<keyword evidence="5 6" id="KW-0472">Membrane</keyword>
<sequence>MKKIIEVSIGKINFTMEDDAYFRLKEYLKRFEDTIPDKNEAREVMEDVEARVAELFQKEMRFSNQVVDMALVQIVIDHLGEVEGASHSQKQNTYSAYNSDDTDYTKGDKRFFRDIDNKMLAGVCSGLSEYTGIDVTIIRVIFVVLVFAYGTAILAYIVLWIVAPRALSVAQKLQMRGFAPTAENIRKYTSQSK</sequence>